<evidence type="ECO:0000313" key="2">
    <source>
        <dbReference type="Proteomes" id="UP000630353"/>
    </source>
</evidence>
<keyword evidence="2" id="KW-1185">Reference proteome</keyword>
<organism evidence="1 2">
    <name type="scientific">Thalassobaculum fulvum</name>
    <dbReference type="NCBI Taxonomy" id="1633335"/>
    <lineage>
        <taxon>Bacteria</taxon>
        <taxon>Pseudomonadati</taxon>
        <taxon>Pseudomonadota</taxon>
        <taxon>Alphaproteobacteria</taxon>
        <taxon>Rhodospirillales</taxon>
        <taxon>Thalassobaculaceae</taxon>
        <taxon>Thalassobaculum</taxon>
    </lineage>
</organism>
<dbReference type="Proteomes" id="UP000630353">
    <property type="component" value="Unassembled WGS sequence"/>
</dbReference>
<protein>
    <submittedName>
        <fullName evidence="1">Uncharacterized protein</fullName>
    </submittedName>
</protein>
<proteinExistence type="predicted"/>
<dbReference type="AlphaFoldDB" id="A0A919CNM5"/>
<reference evidence="1" key="1">
    <citation type="journal article" date="2014" name="Int. J. Syst. Evol. Microbiol.">
        <title>Complete genome sequence of Corynebacterium casei LMG S-19264T (=DSM 44701T), isolated from a smear-ripened cheese.</title>
        <authorList>
            <consortium name="US DOE Joint Genome Institute (JGI-PGF)"/>
            <person name="Walter F."/>
            <person name="Albersmeier A."/>
            <person name="Kalinowski J."/>
            <person name="Ruckert C."/>
        </authorList>
    </citation>
    <scope>NUCLEOTIDE SEQUENCE</scope>
    <source>
        <strain evidence="1">KCTC 42651</strain>
    </source>
</reference>
<gene>
    <name evidence="1" type="ORF">GCM10017083_15010</name>
</gene>
<evidence type="ECO:0000313" key="1">
    <source>
        <dbReference type="EMBL" id="GHD46170.1"/>
    </source>
</evidence>
<comment type="caution">
    <text evidence="1">The sequence shown here is derived from an EMBL/GenBank/DDBJ whole genome shotgun (WGS) entry which is preliminary data.</text>
</comment>
<name>A0A919CNM5_9PROT</name>
<dbReference type="EMBL" id="BMZS01000003">
    <property type="protein sequence ID" value="GHD46170.1"/>
    <property type="molecule type" value="Genomic_DNA"/>
</dbReference>
<sequence>MDGQLVAIGKYRTVKWNEILSNKSHYRALLLEPVPWVAGNFHILLDSARQRPVSIEFMFPDIEAPYISDLAESLGFDEMTYKAAIDGCVAQIEKMWSAQKEEGAIKEGSRVSIKISERRPLQSLVLSDNITVLVLTGAMGREGADHDFAYVYFGDRQSYPSSWFLRQMERLESAPIKFENEV</sequence>
<reference evidence="1" key="2">
    <citation type="submission" date="2020-09" db="EMBL/GenBank/DDBJ databases">
        <authorList>
            <person name="Sun Q."/>
            <person name="Kim S."/>
        </authorList>
    </citation>
    <scope>NUCLEOTIDE SEQUENCE</scope>
    <source>
        <strain evidence="1">KCTC 42651</strain>
    </source>
</reference>
<accession>A0A919CNM5</accession>